<dbReference type="GeneID" id="90765948"/>
<organism evidence="5 6">
    <name type="scientific">Roseitalea porphyridii</name>
    <dbReference type="NCBI Taxonomy" id="1852022"/>
    <lineage>
        <taxon>Bacteria</taxon>
        <taxon>Pseudomonadati</taxon>
        <taxon>Pseudomonadota</taxon>
        <taxon>Alphaproteobacteria</taxon>
        <taxon>Hyphomicrobiales</taxon>
        <taxon>Ahrensiaceae</taxon>
        <taxon>Roseitalea</taxon>
    </lineage>
</organism>
<dbReference type="SUPFAM" id="SSF53448">
    <property type="entry name" value="Nucleotide-diphospho-sugar transferases"/>
    <property type="match status" value="1"/>
</dbReference>
<dbReference type="RefSeq" id="WP_131615078.1">
    <property type="nucleotide sequence ID" value="NZ_CP036532.1"/>
</dbReference>
<proteinExistence type="predicted"/>
<dbReference type="PANTHER" id="PTHR43584">
    <property type="entry name" value="NUCLEOTIDYL TRANSFERASE"/>
    <property type="match status" value="1"/>
</dbReference>
<dbReference type="Gene3D" id="3.90.550.10">
    <property type="entry name" value="Spore Coat Polysaccharide Biosynthesis Protein SpsA, Chain A"/>
    <property type="match status" value="1"/>
</dbReference>
<dbReference type="PANTHER" id="PTHR43584:SF8">
    <property type="entry name" value="N-ACETYLMURAMATE ALPHA-1-PHOSPHATE URIDYLYLTRANSFERASE"/>
    <property type="match status" value="1"/>
</dbReference>
<evidence type="ECO:0000313" key="5">
    <source>
        <dbReference type="EMBL" id="QBK29376.1"/>
    </source>
</evidence>
<dbReference type="Proteomes" id="UP000293719">
    <property type="component" value="Chromosome"/>
</dbReference>
<evidence type="ECO:0000256" key="3">
    <source>
        <dbReference type="ARBA" id="ARBA00022842"/>
    </source>
</evidence>
<dbReference type="InterPro" id="IPR029044">
    <property type="entry name" value="Nucleotide-diphossugar_trans"/>
</dbReference>
<evidence type="ECO:0000259" key="4">
    <source>
        <dbReference type="Pfam" id="PF12804"/>
    </source>
</evidence>
<dbReference type="OrthoDB" id="9788272at2"/>
<keyword evidence="1 5" id="KW-0808">Transferase</keyword>
<sequence length="242" mass="25375">MNETSVATAMVLAAGFGKRLRPITEKVPKPLVEVGGRTMLDRALDAAEAAGIGRAVVNVHYLGDRIIAHCAGRNAPEIAISDERAQILETGGGVVKALPLIGPAPFALLNADTFWVDQGPTTLGTMIARFDPARMDMLLLTARLADTTGHTGGIDFTLDADGRVARATGQHHDGVIYAGAAIIDPAVFAGAVAEPHSLNVYFDRAIAADRLFAHTLEDGHWYTVGTPEGLAAVEAHLAARAV</sequence>
<dbReference type="CDD" id="cd06422">
    <property type="entry name" value="NTP_transferase_like_1"/>
    <property type="match status" value="1"/>
</dbReference>
<feature type="domain" description="MobA-like NTP transferase" evidence="4">
    <location>
        <begin position="9"/>
        <end position="138"/>
    </location>
</feature>
<reference evidence="5 6" key="1">
    <citation type="journal article" date="2017" name="Int. J. Syst. Evol. Microbiol.">
        <title>Roseitalea porphyridii gen. nov., sp. nov., isolated from a red alga, and reclassification of Hoeflea suaedae Chung et al. 2013 as Pseudohoeflea suaedae gen. nov., comb. nov.</title>
        <authorList>
            <person name="Hyeon J.W."/>
            <person name="Jeong S.E."/>
            <person name="Baek K."/>
            <person name="Jeon C.O."/>
        </authorList>
    </citation>
    <scope>NUCLEOTIDE SEQUENCE [LARGE SCALE GENOMIC DNA]</scope>
    <source>
        <strain evidence="5 6">MA7-20</strain>
    </source>
</reference>
<dbReference type="Pfam" id="PF12804">
    <property type="entry name" value="NTP_transf_3"/>
    <property type="match status" value="1"/>
</dbReference>
<evidence type="ECO:0000256" key="2">
    <source>
        <dbReference type="ARBA" id="ARBA00022695"/>
    </source>
</evidence>
<keyword evidence="3" id="KW-0460">Magnesium</keyword>
<dbReference type="EMBL" id="CP036532">
    <property type="protein sequence ID" value="QBK29376.1"/>
    <property type="molecule type" value="Genomic_DNA"/>
</dbReference>
<evidence type="ECO:0000256" key="1">
    <source>
        <dbReference type="ARBA" id="ARBA00022679"/>
    </source>
</evidence>
<protein>
    <submittedName>
        <fullName evidence="5">Nucleotidyltransferase family protein</fullName>
    </submittedName>
</protein>
<evidence type="ECO:0000313" key="6">
    <source>
        <dbReference type="Proteomes" id="UP000293719"/>
    </source>
</evidence>
<accession>A0A4P6UYT6</accession>
<keyword evidence="6" id="KW-1185">Reference proteome</keyword>
<gene>
    <name evidence="5" type="ORF">E0E05_01460</name>
</gene>
<name>A0A4P6UYT6_9HYPH</name>
<dbReference type="KEGG" id="rpod:E0E05_01460"/>
<dbReference type="GO" id="GO:0016779">
    <property type="term" value="F:nucleotidyltransferase activity"/>
    <property type="evidence" value="ECO:0007669"/>
    <property type="project" value="UniProtKB-KW"/>
</dbReference>
<dbReference type="InterPro" id="IPR025877">
    <property type="entry name" value="MobA-like_NTP_Trfase"/>
</dbReference>
<keyword evidence="2" id="KW-0548">Nucleotidyltransferase</keyword>
<dbReference type="InterPro" id="IPR050065">
    <property type="entry name" value="GlmU-like"/>
</dbReference>
<dbReference type="AlphaFoldDB" id="A0A4P6UYT6"/>